<protein>
    <recommendedName>
        <fullName evidence="2">Retrotransposon gag domain-containing protein</fullName>
    </recommendedName>
</protein>
<sequence>MVTYSIQGSRNHIWGAEMKGNISNVRFTSPEMKGNISNILPPSQNLTANHHVVKDPTTNDMDFESLCLFPDVKVPQNSEIPNFTKYGGDGDPLAHVKIFYNELGAHGKDERLRMCLFQRSLCGDALRWFIHLNRLELQSWNGFIRAFLDRFQLGDESILDRIDLIDIKRRQHENFGKYARRWRNVALLGLVNHHFSKVVEQGEILEQRIKSGKFTDISVPKVLSKEETKGKEKKDRGHATDNCHALRHEIQDLIDNGEFIPLIDVEQSNDPRKTTINEESKPVPEMVSREEFLRLEGQLENLQLVNEILWDRIQALEEKMAELTSRKQSNMSIFGHSTSEEIPTPAQSQCVTTNVTHQTKKRTEDP</sequence>
<evidence type="ECO:0000259" key="2">
    <source>
        <dbReference type="Pfam" id="PF03732"/>
    </source>
</evidence>
<dbReference type="InterPro" id="IPR005162">
    <property type="entry name" value="Retrotrans_gag_dom"/>
</dbReference>
<feature type="compositionally biased region" description="Polar residues" evidence="1">
    <location>
        <begin position="336"/>
        <end position="357"/>
    </location>
</feature>
<evidence type="ECO:0000313" key="3">
    <source>
        <dbReference type="EMBL" id="KAL3524585.1"/>
    </source>
</evidence>
<dbReference type="EMBL" id="JBJUIK010000006">
    <property type="protein sequence ID" value="KAL3524585.1"/>
    <property type="molecule type" value="Genomic_DNA"/>
</dbReference>
<accession>A0ABD2ZYP4</accession>
<dbReference type="PANTHER" id="PTHR33223:SF8">
    <property type="entry name" value="OS04G0172440 PROTEIN"/>
    <property type="match status" value="1"/>
</dbReference>
<name>A0ABD2ZYP4_9GENT</name>
<dbReference type="Proteomes" id="UP001630127">
    <property type="component" value="Unassembled WGS sequence"/>
</dbReference>
<organism evidence="3 4">
    <name type="scientific">Cinchona calisaya</name>
    <dbReference type="NCBI Taxonomy" id="153742"/>
    <lineage>
        <taxon>Eukaryota</taxon>
        <taxon>Viridiplantae</taxon>
        <taxon>Streptophyta</taxon>
        <taxon>Embryophyta</taxon>
        <taxon>Tracheophyta</taxon>
        <taxon>Spermatophyta</taxon>
        <taxon>Magnoliopsida</taxon>
        <taxon>eudicotyledons</taxon>
        <taxon>Gunneridae</taxon>
        <taxon>Pentapetalae</taxon>
        <taxon>asterids</taxon>
        <taxon>lamiids</taxon>
        <taxon>Gentianales</taxon>
        <taxon>Rubiaceae</taxon>
        <taxon>Cinchonoideae</taxon>
        <taxon>Cinchoneae</taxon>
        <taxon>Cinchona</taxon>
    </lineage>
</organism>
<evidence type="ECO:0000313" key="4">
    <source>
        <dbReference type="Proteomes" id="UP001630127"/>
    </source>
</evidence>
<comment type="caution">
    <text evidence="3">The sequence shown here is derived from an EMBL/GenBank/DDBJ whole genome shotgun (WGS) entry which is preliminary data.</text>
</comment>
<gene>
    <name evidence="3" type="ORF">ACH5RR_012957</name>
</gene>
<reference evidence="3 4" key="1">
    <citation type="submission" date="2024-11" db="EMBL/GenBank/DDBJ databases">
        <title>A near-complete genome assembly of Cinchona calisaya.</title>
        <authorList>
            <person name="Lian D.C."/>
            <person name="Zhao X.W."/>
            <person name="Wei L."/>
        </authorList>
    </citation>
    <scope>NUCLEOTIDE SEQUENCE [LARGE SCALE GENOMIC DNA]</scope>
    <source>
        <tissue evidence="3">Nenye</tissue>
    </source>
</reference>
<proteinExistence type="predicted"/>
<feature type="region of interest" description="Disordered" evidence="1">
    <location>
        <begin position="336"/>
        <end position="366"/>
    </location>
</feature>
<dbReference type="AlphaFoldDB" id="A0ABD2ZYP4"/>
<evidence type="ECO:0000256" key="1">
    <source>
        <dbReference type="SAM" id="MobiDB-lite"/>
    </source>
</evidence>
<feature type="domain" description="Retrotransposon gag" evidence="2">
    <location>
        <begin position="116"/>
        <end position="186"/>
    </location>
</feature>
<keyword evidence="4" id="KW-1185">Reference proteome</keyword>
<dbReference type="PANTHER" id="PTHR33223">
    <property type="entry name" value="CCHC-TYPE DOMAIN-CONTAINING PROTEIN"/>
    <property type="match status" value="1"/>
</dbReference>
<dbReference type="Pfam" id="PF03732">
    <property type="entry name" value="Retrotrans_gag"/>
    <property type="match status" value="1"/>
</dbReference>